<dbReference type="InterPro" id="IPR001763">
    <property type="entry name" value="Rhodanese-like_dom"/>
</dbReference>
<organism evidence="2 3">
    <name type="scientific">Flavobacterium agricola</name>
    <dbReference type="NCBI Taxonomy" id="2870839"/>
    <lineage>
        <taxon>Bacteria</taxon>
        <taxon>Pseudomonadati</taxon>
        <taxon>Bacteroidota</taxon>
        <taxon>Flavobacteriia</taxon>
        <taxon>Flavobacteriales</taxon>
        <taxon>Flavobacteriaceae</taxon>
        <taxon>Flavobacterium</taxon>
    </lineage>
</organism>
<name>A0ABY6LZ55_9FLAO</name>
<dbReference type="RefSeq" id="WP_264434081.1">
    <property type="nucleotide sequence ID" value="NZ_CP081495.1"/>
</dbReference>
<dbReference type="Pfam" id="PF00581">
    <property type="entry name" value="Rhodanese"/>
    <property type="match status" value="1"/>
</dbReference>
<dbReference type="SMART" id="SM00450">
    <property type="entry name" value="RHOD"/>
    <property type="match status" value="1"/>
</dbReference>
<evidence type="ECO:0000313" key="3">
    <source>
        <dbReference type="Proteomes" id="UP001163328"/>
    </source>
</evidence>
<accession>A0ABY6LZ55</accession>
<dbReference type="PROSITE" id="PS50206">
    <property type="entry name" value="RHODANESE_3"/>
    <property type="match status" value="1"/>
</dbReference>
<dbReference type="InterPro" id="IPR050229">
    <property type="entry name" value="GlpE_sulfurtransferase"/>
</dbReference>
<dbReference type="Gene3D" id="3.40.250.10">
    <property type="entry name" value="Rhodanese-like domain"/>
    <property type="match status" value="1"/>
</dbReference>
<dbReference type="InterPro" id="IPR036873">
    <property type="entry name" value="Rhodanese-like_dom_sf"/>
</dbReference>
<dbReference type="PANTHER" id="PTHR43031">
    <property type="entry name" value="FAD-DEPENDENT OXIDOREDUCTASE"/>
    <property type="match status" value="1"/>
</dbReference>
<dbReference type="PANTHER" id="PTHR43031:SF1">
    <property type="entry name" value="PYRIDINE NUCLEOTIDE-DISULPHIDE OXIDOREDUCTASE"/>
    <property type="match status" value="1"/>
</dbReference>
<evidence type="ECO:0000313" key="2">
    <source>
        <dbReference type="EMBL" id="UYW01608.1"/>
    </source>
</evidence>
<dbReference type="Proteomes" id="UP001163328">
    <property type="component" value="Chromosome"/>
</dbReference>
<reference evidence="2" key="1">
    <citation type="submission" date="2021-08" db="EMBL/GenBank/DDBJ databases">
        <title>Flavobacterium sp. strain CC-SYL302.</title>
        <authorList>
            <person name="Lin S.-Y."/>
            <person name="Lee T.-H."/>
            <person name="Young C.-C."/>
        </authorList>
    </citation>
    <scope>NUCLEOTIDE SEQUENCE</scope>
    <source>
        <strain evidence="2">CC-SYL302</strain>
    </source>
</reference>
<protein>
    <submittedName>
        <fullName evidence="2">Rhodanese-like domain-containing protein</fullName>
    </submittedName>
</protein>
<dbReference type="CDD" id="cd00158">
    <property type="entry name" value="RHOD"/>
    <property type="match status" value="1"/>
</dbReference>
<sequence length="101" mass="11225">MNISQTEWWEKAQADADGVIVDVRTPDEFASGFIPGAVNVNFYEQEAFLNFVESLDKTKNYYVYCRSGARSGNSCAIMNEMGIENAYNLSGGILEWQGPLA</sequence>
<keyword evidence="3" id="KW-1185">Reference proteome</keyword>
<dbReference type="EMBL" id="CP081495">
    <property type="protein sequence ID" value="UYW01608.1"/>
    <property type="molecule type" value="Genomic_DNA"/>
</dbReference>
<proteinExistence type="predicted"/>
<feature type="domain" description="Rhodanese" evidence="1">
    <location>
        <begin position="14"/>
        <end position="98"/>
    </location>
</feature>
<gene>
    <name evidence="2" type="ORF">K5I29_01400</name>
</gene>
<dbReference type="SUPFAM" id="SSF52821">
    <property type="entry name" value="Rhodanese/Cell cycle control phosphatase"/>
    <property type="match status" value="1"/>
</dbReference>
<evidence type="ECO:0000259" key="1">
    <source>
        <dbReference type="PROSITE" id="PS50206"/>
    </source>
</evidence>